<evidence type="ECO:0000256" key="2">
    <source>
        <dbReference type="ARBA" id="ARBA00010617"/>
    </source>
</evidence>
<organism evidence="7 8">
    <name type="scientific">Melanomma pulvis-pyrius CBS 109.77</name>
    <dbReference type="NCBI Taxonomy" id="1314802"/>
    <lineage>
        <taxon>Eukaryota</taxon>
        <taxon>Fungi</taxon>
        <taxon>Dikarya</taxon>
        <taxon>Ascomycota</taxon>
        <taxon>Pezizomycotina</taxon>
        <taxon>Dothideomycetes</taxon>
        <taxon>Pleosporomycetidae</taxon>
        <taxon>Pleosporales</taxon>
        <taxon>Melanommataceae</taxon>
        <taxon>Melanomma</taxon>
    </lineage>
</organism>
<dbReference type="Proteomes" id="UP000799757">
    <property type="component" value="Unassembled WGS sequence"/>
</dbReference>
<dbReference type="OrthoDB" id="1470350at2759"/>
<dbReference type="SUPFAM" id="SSF48264">
    <property type="entry name" value="Cytochrome P450"/>
    <property type="match status" value="1"/>
</dbReference>
<dbReference type="GO" id="GO:0016705">
    <property type="term" value="F:oxidoreductase activity, acting on paired donors, with incorporation or reduction of molecular oxygen"/>
    <property type="evidence" value="ECO:0007669"/>
    <property type="project" value="InterPro"/>
</dbReference>
<feature type="transmembrane region" description="Helical" evidence="6">
    <location>
        <begin position="12"/>
        <end position="31"/>
    </location>
</feature>
<evidence type="ECO:0000256" key="3">
    <source>
        <dbReference type="ARBA" id="ARBA00022723"/>
    </source>
</evidence>
<keyword evidence="8" id="KW-1185">Reference proteome</keyword>
<keyword evidence="3 5" id="KW-0479">Metal-binding</keyword>
<dbReference type="PRINTS" id="PR00385">
    <property type="entry name" value="P450"/>
</dbReference>
<evidence type="ECO:0000256" key="4">
    <source>
        <dbReference type="ARBA" id="ARBA00023004"/>
    </source>
</evidence>
<keyword evidence="6" id="KW-0812">Transmembrane</keyword>
<dbReference type="InterPro" id="IPR050121">
    <property type="entry name" value="Cytochrome_P450_monoxygenase"/>
</dbReference>
<dbReference type="InterPro" id="IPR036396">
    <property type="entry name" value="Cyt_P450_sf"/>
</dbReference>
<accession>A0A6A6XUB0</accession>
<keyword evidence="6" id="KW-0472">Membrane</keyword>
<gene>
    <name evidence="7" type="ORF">K505DRAFT_231646</name>
</gene>
<keyword evidence="4 5" id="KW-0408">Iron</keyword>
<dbReference type="GO" id="GO:0020037">
    <property type="term" value="F:heme binding"/>
    <property type="evidence" value="ECO:0007669"/>
    <property type="project" value="InterPro"/>
</dbReference>
<reference evidence="7" key="1">
    <citation type="journal article" date="2020" name="Stud. Mycol.">
        <title>101 Dothideomycetes genomes: a test case for predicting lifestyles and emergence of pathogens.</title>
        <authorList>
            <person name="Haridas S."/>
            <person name="Albert R."/>
            <person name="Binder M."/>
            <person name="Bloem J."/>
            <person name="Labutti K."/>
            <person name="Salamov A."/>
            <person name="Andreopoulos B."/>
            <person name="Baker S."/>
            <person name="Barry K."/>
            <person name="Bills G."/>
            <person name="Bluhm B."/>
            <person name="Cannon C."/>
            <person name="Castanera R."/>
            <person name="Culley D."/>
            <person name="Daum C."/>
            <person name="Ezra D."/>
            <person name="Gonzalez J."/>
            <person name="Henrissat B."/>
            <person name="Kuo A."/>
            <person name="Liang C."/>
            <person name="Lipzen A."/>
            <person name="Lutzoni F."/>
            <person name="Magnuson J."/>
            <person name="Mondo S."/>
            <person name="Nolan M."/>
            <person name="Ohm R."/>
            <person name="Pangilinan J."/>
            <person name="Park H.-J."/>
            <person name="Ramirez L."/>
            <person name="Alfaro M."/>
            <person name="Sun H."/>
            <person name="Tritt A."/>
            <person name="Yoshinaga Y."/>
            <person name="Zwiers L.-H."/>
            <person name="Turgeon B."/>
            <person name="Goodwin S."/>
            <person name="Spatafora J."/>
            <person name="Crous P."/>
            <person name="Grigoriev I."/>
        </authorList>
    </citation>
    <scope>NUCLEOTIDE SEQUENCE</scope>
    <source>
        <strain evidence="7">CBS 109.77</strain>
    </source>
</reference>
<feature type="binding site" description="axial binding residue" evidence="5">
    <location>
        <position position="518"/>
    </location>
    <ligand>
        <name>heme</name>
        <dbReference type="ChEBI" id="CHEBI:30413"/>
    </ligand>
    <ligandPart>
        <name>Fe</name>
        <dbReference type="ChEBI" id="CHEBI:18248"/>
    </ligandPart>
</feature>
<dbReference type="PANTHER" id="PTHR24305:SF232">
    <property type="entry name" value="P450, PUTATIVE (EUROFUNG)-RELATED"/>
    <property type="match status" value="1"/>
</dbReference>
<dbReference type="CDD" id="cd20622">
    <property type="entry name" value="CYP_TRI13-like"/>
    <property type="match status" value="1"/>
</dbReference>
<keyword evidence="6" id="KW-1133">Transmembrane helix</keyword>
<evidence type="ECO:0000256" key="5">
    <source>
        <dbReference type="PIRSR" id="PIRSR602403-1"/>
    </source>
</evidence>
<proteinExistence type="inferred from homology"/>
<evidence type="ECO:0000313" key="8">
    <source>
        <dbReference type="Proteomes" id="UP000799757"/>
    </source>
</evidence>
<sequence>MLEVVCLASPTLIAGLALFTIGLYVFYQWLLPTPIPGIAYNPEAINSLLGDAPDMIREVNATKELRVWCAKQVKKMNSPICQVFIRPFSKPWILLADFREARDILTRRKEFDKSALISDGMACMGDFHGVFQTGDAFKTNRQLIQDLMTSTFLNNFMGPAIHSKGLELMQLFEIKMKLARARPFSVKTDFEYASLDVMLHFAFGNNWVHTATGPQVEILSHSDALPTQDGDLQEPADFPKAPIDDFLVSVYKAPEVVEELINAIVPKLKLWIWKKQSWYKKIFETKDRVIEQQIAIGIENYRAGRVETGIEHMLMREAARAEKLGREPDFQSNVFVDEIFGDIIGGHHTTSGAMMWLVKYLTDFPRIQSKLRTILRAGLPSAYEQQRFPTFEEIRSARIPYLDAVIEEMLRLNAVTVTREALCDTQILGCHIPKGTQVFLVSNGPGFLSPSLPIDESKRSETSRIAKLRGTWDETEDLTVFDPERWLIYKSDGDGDENVEFDGAAGPQLVFGLGPRGCWGRKLAHMEMRTILALLIWNYELLETPQALSSYAGLEGIARVPQKCYVKLRKI</sequence>
<dbReference type="PANTHER" id="PTHR24305">
    <property type="entry name" value="CYTOCHROME P450"/>
    <property type="match status" value="1"/>
</dbReference>
<dbReference type="Pfam" id="PF00067">
    <property type="entry name" value="p450"/>
    <property type="match status" value="2"/>
</dbReference>
<comment type="cofactor">
    <cofactor evidence="1 5">
        <name>heme</name>
        <dbReference type="ChEBI" id="CHEBI:30413"/>
    </cofactor>
</comment>
<evidence type="ECO:0000313" key="7">
    <source>
        <dbReference type="EMBL" id="KAF2799147.1"/>
    </source>
</evidence>
<comment type="similarity">
    <text evidence="2">Belongs to the cytochrome P450 family.</text>
</comment>
<evidence type="ECO:0000256" key="1">
    <source>
        <dbReference type="ARBA" id="ARBA00001971"/>
    </source>
</evidence>
<name>A0A6A6XUB0_9PLEO</name>
<dbReference type="GO" id="GO:0005506">
    <property type="term" value="F:iron ion binding"/>
    <property type="evidence" value="ECO:0007669"/>
    <property type="project" value="InterPro"/>
</dbReference>
<evidence type="ECO:0000256" key="6">
    <source>
        <dbReference type="SAM" id="Phobius"/>
    </source>
</evidence>
<dbReference type="Gene3D" id="1.10.630.10">
    <property type="entry name" value="Cytochrome P450"/>
    <property type="match status" value="1"/>
</dbReference>
<dbReference type="InterPro" id="IPR002403">
    <property type="entry name" value="Cyt_P450_E_grp-IV"/>
</dbReference>
<dbReference type="GO" id="GO:0004497">
    <property type="term" value="F:monooxygenase activity"/>
    <property type="evidence" value="ECO:0007669"/>
    <property type="project" value="InterPro"/>
</dbReference>
<dbReference type="EMBL" id="MU001769">
    <property type="protein sequence ID" value="KAF2799147.1"/>
    <property type="molecule type" value="Genomic_DNA"/>
</dbReference>
<protein>
    <submittedName>
        <fullName evidence="7">Cytochrome P450</fullName>
    </submittedName>
</protein>
<dbReference type="AlphaFoldDB" id="A0A6A6XUB0"/>
<dbReference type="PRINTS" id="PR00465">
    <property type="entry name" value="EP450IV"/>
</dbReference>
<dbReference type="InterPro" id="IPR001128">
    <property type="entry name" value="Cyt_P450"/>
</dbReference>
<keyword evidence="5" id="KW-0349">Heme</keyword>